<protein>
    <submittedName>
        <fullName evidence="2">Uncharacterized protein</fullName>
    </submittedName>
</protein>
<proteinExistence type="predicted"/>
<comment type="caution">
    <text evidence="2">The sequence shown here is derived from an EMBL/GenBank/DDBJ whole genome shotgun (WGS) entry which is preliminary data.</text>
</comment>
<feature type="transmembrane region" description="Helical" evidence="1">
    <location>
        <begin position="36"/>
        <end position="55"/>
    </location>
</feature>
<keyword evidence="1" id="KW-1133">Transmembrane helix</keyword>
<feature type="transmembrane region" description="Helical" evidence="1">
    <location>
        <begin position="12"/>
        <end position="30"/>
    </location>
</feature>
<evidence type="ECO:0000313" key="3">
    <source>
        <dbReference type="Proteomes" id="UP000597762"/>
    </source>
</evidence>
<reference evidence="2" key="1">
    <citation type="submission" date="2021-01" db="EMBL/GenBank/DDBJ databases">
        <authorList>
            <person name="Li R."/>
            <person name="Bekaert M."/>
        </authorList>
    </citation>
    <scope>NUCLEOTIDE SEQUENCE</scope>
    <source>
        <strain evidence="2">Farmed</strain>
    </source>
</reference>
<keyword evidence="1" id="KW-0812">Transmembrane</keyword>
<accession>A0A812DVY7</accession>
<feature type="transmembrane region" description="Helical" evidence="1">
    <location>
        <begin position="110"/>
        <end position="128"/>
    </location>
</feature>
<keyword evidence="1" id="KW-0472">Membrane</keyword>
<feature type="transmembrane region" description="Helical" evidence="1">
    <location>
        <begin position="75"/>
        <end position="98"/>
    </location>
</feature>
<keyword evidence="3" id="KW-1185">Reference proteome</keyword>
<organism evidence="2 3">
    <name type="scientific">Acanthosepion pharaonis</name>
    <name type="common">Pharaoh cuttlefish</name>
    <name type="synonym">Sepia pharaonis</name>
    <dbReference type="NCBI Taxonomy" id="158019"/>
    <lineage>
        <taxon>Eukaryota</taxon>
        <taxon>Metazoa</taxon>
        <taxon>Spiralia</taxon>
        <taxon>Lophotrochozoa</taxon>
        <taxon>Mollusca</taxon>
        <taxon>Cephalopoda</taxon>
        <taxon>Coleoidea</taxon>
        <taxon>Decapodiformes</taxon>
        <taxon>Sepiida</taxon>
        <taxon>Sepiina</taxon>
        <taxon>Sepiidae</taxon>
        <taxon>Acanthosepion</taxon>
    </lineage>
</organism>
<evidence type="ECO:0000256" key="1">
    <source>
        <dbReference type="SAM" id="Phobius"/>
    </source>
</evidence>
<name>A0A812DVY7_ACAPH</name>
<evidence type="ECO:0000313" key="2">
    <source>
        <dbReference type="EMBL" id="CAE1312063.1"/>
    </source>
</evidence>
<dbReference type="AlphaFoldDB" id="A0A812DVY7"/>
<gene>
    <name evidence="2" type="ORF">SPHA_63359</name>
</gene>
<dbReference type="Proteomes" id="UP000597762">
    <property type="component" value="Unassembled WGS sequence"/>
</dbReference>
<sequence>MFVIFISCIYPFSLFIFYPFSLFILLFLPLSHPWPVFLSLVVAARLSFFLACPSLSLSLSPPYHSGHISLTCPNLYVSLSHVIIAHLFFFLFLCLSFLNYSVLPLSSLFSVYPFFYISNIFFFLSLSLHSSFCQKLKRHLEISFSKLHKREHSNPVSKIIIYCQNVLHPTDCPFIFKMIAERTVKSQFFFESIYQMPAMTI</sequence>
<dbReference type="EMBL" id="CAHIKZ030004540">
    <property type="protein sequence ID" value="CAE1312063.1"/>
    <property type="molecule type" value="Genomic_DNA"/>
</dbReference>